<organism evidence="2 3">
    <name type="scientific">Tessaracoccus lubricantis</name>
    <dbReference type="NCBI Taxonomy" id="545543"/>
    <lineage>
        <taxon>Bacteria</taxon>
        <taxon>Bacillati</taxon>
        <taxon>Actinomycetota</taxon>
        <taxon>Actinomycetes</taxon>
        <taxon>Propionibacteriales</taxon>
        <taxon>Propionibacteriaceae</taxon>
        <taxon>Tessaracoccus</taxon>
    </lineage>
</organism>
<keyword evidence="3" id="KW-1185">Reference proteome</keyword>
<accession>A0ABP9FAW9</accession>
<gene>
    <name evidence="2" type="ORF">GCM10025789_08560</name>
</gene>
<keyword evidence="1" id="KW-0732">Signal</keyword>
<name>A0ABP9FAW9_9ACTN</name>
<dbReference type="Proteomes" id="UP001501521">
    <property type="component" value="Unassembled WGS sequence"/>
</dbReference>
<sequence>MSLLRRITFAAAAAGLAIAGLVTQPSQAADTTDVYTTPGGHIQNGRLWITDCEMYSSTVVRCTTQIWSTQVVYRDGRFVNDTDWHFNNLTYLPSPRANWAGNPLATTGTFHSAGHDWRTECDTPATGRGACRSYIETNFIAKEGNSYVRKTGFVFNNLVRFSGGTVAPVTTIPAHVLDQSKLTVDGLGPLTFAPYTSQAYTDTYRNFLRLGYVVPSPTEDCEAFRNGPELVDRGISVVDLADVAVREPGIETAEGAEVGMTIAQIKAIYGSDFMQVRKQNHGEWQYLGSVKVGDRELQFRVEGEPYPDGGGPRYAPTTPMKDTDAVVEISAQAYTEDVSFGGC</sequence>
<feature type="chain" id="PRO_5046734777" evidence="1">
    <location>
        <begin position="29"/>
        <end position="343"/>
    </location>
</feature>
<feature type="signal peptide" evidence="1">
    <location>
        <begin position="1"/>
        <end position="28"/>
    </location>
</feature>
<protein>
    <submittedName>
        <fullName evidence="2">Uncharacterized protein</fullName>
    </submittedName>
</protein>
<evidence type="ECO:0000313" key="3">
    <source>
        <dbReference type="Proteomes" id="UP001501521"/>
    </source>
</evidence>
<comment type="caution">
    <text evidence="2">The sequence shown here is derived from an EMBL/GenBank/DDBJ whole genome shotgun (WGS) entry which is preliminary data.</text>
</comment>
<reference evidence="3" key="1">
    <citation type="journal article" date="2019" name="Int. J. Syst. Evol. Microbiol.">
        <title>The Global Catalogue of Microorganisms (GCM) 10K type strain sequencing project: providing services to taxonomists for standard genome sequencing and annotation.</title>
        <authorList>
            <consortium name="The Broad Institute Genomics Platform"/>
            <consortium name="The Broad Institute Genome Sequencing Center for Infectious Disease"/>
            <person name="Wu L."/>
            <person name="Ma J."/>
        </authorList>
    </citation>
    <scope>NUCLEOTIDE SEQUENCE [LARGE SCALE GENOMIC DNA]</scope>
    <source>
        <strain evidence="3">JCM 19125</strain>
    </source>
</reference>
<proteinExistence type="predicted"/>
<dbReference type="RefSeq" id="WP_345579486.1">
    <property type="nucleotide sequence ID" value="NZ_BAABLV010000013.1"/>
</dbReference>
<evidence type="ECO:0000256" key="1">
    <source>
        <dbReference type="SAM" id="SignalP"/>
    </source>
</evidence>
<evidence type="ECO:0000313" key="2">
    <source>
        <dbReference type="EMBL" id="GAA4893659.1"/>
    </source>
</evidence>
<dbReference type="EMBL" id="BAABLV010000013">
    <property type="protein sequence ID" value="GAA4893659.1"/>
    <property type="molecule type" value="Genomic_DNA"/>
</dbReference>